<protein>
    <submittedName>
        <fullName evidence="1">Uncharacterized protein</fullName>
    </submittedName>
</protein>
<dbReference type="AlphaFoldDB" id="A0A0E9WAX5"/>
<name>A0A0E9WAX5_ANGAN</name>
<proteinExistence type="predicted"/>
<dbReference type="EMBL" id="GBXM01021934">
    <property type="protein sequence ID" value="JAH86643.1"/>
    <property type="molecule type" value="Transcribed_RNA"/>
</dbReference>
<reference evidence="1" key="2">
    <citation type="journal article" date="2015" name="Fish Shellfish Immunol.">
        <title>Early steps in the European eel (Anguilla anguilla)-Vibrio vulnificus interaction in the gills: Role of the RtxA13 toxin.</title>
        <authorList>
            <person name="Callol A."/>
            <person name="Pajuelo D."/>
            <person name="Ebbesson L."/>
            <person name="Teles M."/>
            <person name="MacKenzie S."/>
            <person name="Amaro C."/>
        </authorList>
    </citation>
    <scope>NUCLEOTIDE SEQUENCE</scope>
</reference>
<accession>A0A0E9WAX5</accession>
<evidence type="ECO:0000313" key="1">
    <source>
        <dbReference type="EMBL" id="JAH86643.1"/>
    </source>
</evidence>
<organism evidence="1">
    <name type="scientific">Anguilla anguilla</name>
    <name type="common">European freshwater eel</name>
    <name type="synonym">Muraena anguilla</name>
    <dbReference type="NCBI Taxonomy" id="7936"/>
    <lineage>
        <taxon>Eukaryota</taxon>
        <taxon>Metazoa</taxon>
        <taxon>Chordata</taxon>
        <taxon>Craniata</taxon>
        <taxon>Vertebrata</taxon>
        <taxon>Euteleostomi</taxon>
        <taxon>Actinopterygii</taxon>
        <taxon>Neopterygii</taxon>
        <taxon>Teleostei</taxon>
        <taxon>Anguilliformes</taxon>
        <taxon>Anguillidae</taxon>
        <taxon>Anguilla</taxon>
    </lineage>
</organism>
<sequence length="35" mass="3941">MREKDGLPVSLESLATAQYIARKLDSFQSGELMVR</sequence>
<reference evidence="1" key="1">
    <citation type="submission" date="2014-11" db="EMBL/GenBank/DDBJ databases">
        <authorList>
            <person name="Amaro Gonzalez C."/>
        </authorList>
    </citation>
    <scope>NUCLEOTIDE SEQUENCE</scope>
</reference>